<dbReference type="FunFam" id="3.40.50.300:FF:004039">
    <property type="entry name" value="ATP synthase subunit alpha, mitochondrial"/>
    <property type="match status" value="1"/>
</dbReference>
<dbReference type="InterPro" id="IPR004100">
    <property type="entry name" value="ATPase_F1/V1/A1_a/bsu_N"/>
</dbReference>
<dbReference type="NCBIfam" id="NF009884">
    <property type="entry name" value="PRK13343.1"/>
    <property type="match status" value="1"/>
</dbReference>
<evidence type="ECO:0000256" key="11">
    <source>
        <dbReference type="RuleBase" id="RU000339"/>
    </source>
</evidence>
<dbReference type="FunFam" id="2.40.30.20:FF:000001">
    <property type="entry name" value="ATP synthase subunit alpha"/>
    <property type="match status" value="1"/>
</dbReference>
<dbReference type="GO" id="GO:0005743">
    <property type="term" value="C:mitochondrial inner membrane"/>
    <property type="evidence" value="ECO:0007669"/>
    <property type="project" value="UniProtKB-SubCell"/>
</dbReference>
<comment type="similarity">
    <text evidence="2 11">Belongs to the ATPase alpha/beta chains family.</text>
</comment>
<proteinExistence type="inferred from homology"/>
<dbReference type="GO" id="GO:0016787">
    <property type="term" value="F:hydrolase activity"/>
    <property type="evidence" value="ECO:0007669"/>
    <property type="project" value="UniProtKB-KW"/>
</dbReference>
<dbReference type="InterPro" id="IPR023366">
    <property type="entry name" value="ATP_synth_asu-like_sf"/>
</dbReference>
<comment type="subcellular location">
    <subcellularLocation>
        <location evidence="1">Mitochondrion inner membrane</location>
    </subcellularLocation>
</comment>
<comment type="function">
    <text evidence="12">Produces ATP from ADP in the presence of a proton gradient across the membrane.</text>
</comment>
<dbReference type="Pfam" id="PF02874">
    <property type="entry name" value="ATP-synt_ab_N"/>
    <property type="match status" value="1"/>
</dbReference>
<keyword evidence="4 12" id="KW-0547">Nucleotide-binding</keyword>
<keyword evidence="6 12" id="KW-0067">ATP-binding</keyword>
<dbReference type="AlphaFoldDB" id="A0AAV9HX84"/>
<evidence type="ECO:0000313" key="17">
    <source>
        <dbReference type="Proteomes" id="UP001321749"/>
    </source>
</evidence>
<keyword evidence="17" id="KW-1185">Reference proteome</keyword>
<dbReference type="CDD" id="cd18113">
    <property type="entry name" value="ATP-synt_F1_alpha_C"/>
    <property type="match status" value="1"/>
</dbReference>
<comment type="caution">
    <text evidence="16">The sequence shown here is derived from an EMBL/GenBank/DDBJ whole genome shotgun (WGS) entry which is preliminary data.</text>
</comment>
<dbReference type="Pfam" id="PF00006">
    <property type="entry name" value="ATP-synt_ab"/>
    <property type="match status" value="1"/>
</dbReference>
<evidence type="ECO:0000256" key="5">
    <source>
        <dbReference type="ARBA" id="ARBA00022781"/>
    </source>
</evidence>
<name>A0AAV9HX84_9PEZI</name>
<dbReference type="InterPro" id="IPR005294">
    <property type="entry name" value="ATP_synth_F1_asu"/>
</dbReference>
<evidence type="ECO:0000256" key="10">
    <source>
        <dbReference type="ARBA" id="ARBA00023310"/>
    </source>
</evidence>
<reference evidence="16" key="2">
    <citation type="submission" date="2023-06" db="EMBL/GenBank/DDBJ databases">
        <authorList>
            <consortium name="Lawrence Berkeley National Laboratory"/>
            <person name="Mondo S.J."/>
            <person name="Hensen N."/>
            <person name="Bonometti L."/>
            <person name="Westerberg I."/>
            <person name="Brannstrom I.O."/>
            <person name="Guillou S."/>
            <person name="Cros-Aarteil S."/>
            <person name="Calhoun S."/>
            <person name="Haridas S."/>
            <person name="Kuo A."/>
            <person name="Pangilinan J."/>
            <person name="Riley R."/>
            <person name="Labutti K."/>
            <person name="Andreopoulos B."/>
            <person name="Lipzen A."/>
            <person name="Chen C."/>
            <person name="Yanf M."/>
            <person name="Daum C."/>
            <person name="Ng V."/>
            <person name="Clum A."/>
            <person name="Steindorff A."/>
            <person name="Ohm R."/>
            <person name="Martin F."/>
            <person name="Silar P."/>
            <person name="Natvig D."/>
            <person name="Lalanne C."/>
            <person name="Gautier V."/>
            <person name="Ament-Velasquez S.L."/>
            <person name="Kruys A."/>
            <person name="Hutchinson M.I."/>
            <person name="Powell A.J."/>
            <person name="Barry K."/>
            <person name="Miller A.N."/>
            <person name="Grigoriev I.V."/>
            <person name="Debuchy R."/>
            <person name="Gladieux P."/>
            <person name="Thoren M.H."/>
            <person name="Johannesson H."/>
        </authorList>
    </citation>
    <scope>NUCLEOTIDE SEQUENCE</scope>
    <source>
        <strain evidence="16">PSN324</strain>
    </source>
</reference>
<dbReference type="PANTHER" id="PTHR48082:SF2">
    <property type="entry name" value="ATP SYNTHASE SUBUNIT ALPHA, MITOCHONDRIAL"/>
    <property type="match status" value="1"/>
</dbReference>
<evidence type="ECO:0000256" key="7">
    <source>
        <dbReference type="ARBA" id="ARBA00023065"/>
    </source>
</evidence>
<reference evidence="16" key="1">
    <citation type="journal article" date="2023" name="Mol. Phylogenet. Evol.">
        <title>Genome-scale phylogeny and comparative genomics of the fungal order Sordariales.</title>
        <authorList>
            <person name="Hensen N."/>
            <person name="Bonometti L."/>
            <person name="Westerberg I."/>
            <person name="Brannstrom I.O."/>
            <person name="Guillou S."/>
            <person name="Cros-Aarteil S."/>
            <person name="Calhoun S."/>
            <person name="Haridas S."/>
            <person name="Kuo A."/>
            <person name="Mondo S."/>
            <person name="Pangilinan J."/>
            <person name="Riley R."/>
            <person name="LaButti K."/>
            <person name="Andreopoulos B."/>
            <person name="Lipzen A."/>
            <person name="Chen C."/>
            <person name="Yan M."/>
            <person name="Daum C."/>
            <person name="Ng V."/>
            <person name="Clum A."/>
            <person name="Steindorff A."/>
            <person name="Ohm R.A."/>
            <person name="Martin F."/>
            <person name="Silar P."/>
            <person name="Natvig D.O."/>
            <person name="Lalanne C."/>
            <person name="Gautier V."/>
            <person name="Ament-Velasquez S.L."/>
            <person name="Kruys A."/>
            <person name="Hutchinson M.I."/>
            <person name="Powell A.J."/>
            <person name="Barry K."/>
            <person name="Miller A.N."/>
            <person name="Grigoriev I.V."/>
            <person name="Debuchy R."/>
            <person name="Gladieux P."/>
            <person name="Hiltunen Thoren M."/>
            <person name="Johannesson H."/>
        </authorList>
    </citation>
    <scope>NUCLEOTIDE SEQUENCE</scope>
    <source>
        <strain evidence="16">PSN324</strain>
    </source>
</reference>
<dbReference type="CDD" id="cd01132">
    <property type="entry name" value="F1-ATPase_alpha_CD"/>
    <property type="match status" value="1"/>
</dbReference>
<evidence type="ECO:0000256" key="2">
    <source>
        <dbReference type="ARBA" id="ARBA00008936"/>
    </source>
</evidence>
<keyword evidence="5 11" id="KW-0375">Hydrogen ion transport</keyword>
<evidence type="ECO:0000256" key="12">
    <source>
        <dbReference type="RuleBase" id="RU003551"/>
    </source>
</evidence>
<sequence length="550" mass="59433">MFRNALRQTTRAVGAVSATRIAARNAAPAVSAIQARTFADAKATPTEVSSILEQRIRGVQEESNLAETGRVLSVGDGIARVHGMANVQAEELVEFASGVKGMCMNLEAGQVGVVLFGSDRLVKEGETVKRTGEIVDIPVGPELLGRVVDALGNPIDGKGPINAKEKRRAQLKAPGILPRQSVREPVQTGLKSVDAMVPIGRGQRELIIGDRQTGKTAVALDAMLNQKRWNSGSDESKKLYCIYVAVGQKRSTVAQLVQTLEENDSMKYSIVVAATASEAAPMQYLAPFTGASIGEWFRDNGKHSLVIYDDLSKQAVAYRQMSLLLRRPPGREAYPGDVFYLHSRLLERAAKMNNKLGGGSMTALPVIETQGGDVSAYIPTNVISITDGQIFLESELFYKGVRPAINVGLSVSRVGSAAQLKAMKQVAGSLKLFLAQYREVAAFAQFGSDLDAATKQTLNRGERLTELLKQKQYSPMAVNEMVPLIYAGVNGHLDGVPVDKILQWESDFLAHIKTNESDLMATIDKEGSLSKDLEARLKDVITSFTKGFLG</sequence>
<feature type="domain" description="ATPase F1/V1/A1 complex alpha/beta subunit nucleotide-binding" evidence="13">
    <location>
        <begin position="189"/>
        <end position="412"/>
    </location>
</feature>
<dbReference type="PANTHER" id="PTHR48082">
    <property type="entry name" value="ATP SYNTHASE SUBUNIT ALPHA, MITOCHONDRIAL"/>
    <property type="match status" value="1"/>
</dbReference>
<dbReference type="GO" id="GO:0045259">
    <property type="term" value="C:proton-transporting ATP synthase complex"/>
    <property type="evidence" value="ECO:0007669"/>
    <property type="project" value="UniProtKB-KW"/>
</dbReference>
<dbReference type="CDD" id="cd18116">
    <property type="entry name" value="ATP-synt_F1_alpha_N"/>
    <property type="match status" value="1"/>
</dbReference>
<dbReference type="InterPro" id="IPR000793">
    <property type="entry name" value="ATP_synth_asu_C"/>
</dbReference>
<gene>
    <name evidence="16" type="ORF">QBC42DRAFT_261004</name>
</gene>
<dbReference type="Gene3D" id="3.40.50.300">
    <property type="entry name" value="P-loop containing nucleotide triphosphate hydrolases"/>
    <property type="match status" value="1"/>
</dbReference>
<feature type="domain" description="ATP synthase alpha subunit C-terminal" evidence="14">
    <location>
        <begin position="419"/>
        <end position="544"/>
    </location>
</feature>
<dbReference type="InterPro" id="IPR000194">
    <property type="entry name" value="ATPase_F1/V1/A1_a/bsu_nucl-bd"/>
</dbReference>
<dbReference type="Pfam" id="PF00306">
    <property type="entry name" value="ATP-synt_ab_C"/>
    <property type="match status" value="1"/>
</dbReference>
<dbReference type="InterPro" id="IPR027417">
    <property type="entry name" value="P-loop_NTPase"/>
</dbReference>
<evidence type="ECO:0000259" key="14">
    <source>
        <dbReference type="Pfam" id="PF00306"/>
    </source>
</evidence>
<dbReference type="FunFam" id="1.20.150.20:FF:000001">
    <property type="entry name" value="ATP synthase subunit alpha"/>
    <property type="match status" value="1"/>
</dbReference>
<keyword evidence="9 12" id="KW-0139">CF(1)</keyword>
<keyword evidence="3 11" id="KW-0813">Transport</keyword>
<evidence type="ECO:0000256" key="8">
    <source>
        <dbReference type="ARBA" id="ARBA00023136"/>
    </source>
</evidence>
<keyword evidence="16" id="KW-0378">Hydrolase</keyword>
<dbReference type="InterPro" id="IPR033732">
    <property type="entry name" value="ATP_synth_F1_a_nt-bd_dom"/>
</dbReference>
<dbReference type="Proteomes" id="UP001321749">
    <property type="component" value="Unassembled WGS sequence"/>
</dbReference>
<evidence type="ECO:0000256" key="4">
    <source>
        <dbReference type="ARBA" id="ARBA00022741"/>
    </source>
</evidence>
<dbReference type="SUPFAM" id="SSF52540">
    <property type="entry name" value="P-loop containing nucleoside triphosphate hydrolases"/>
    <property type="match status" value="1"/>
</dbReference>
<evidence type="ECO:0000259" key="15">
    <source>
        <dbReference type="Pfam" id="PF02874"/>
    </source>
</evidence>
<dbReference type="HAMAP" id="MF_01346">
    <property type="entry name" value="ATP_synth_alpha_bact"/>
    <property type="match status" value="1"/>
</dbReference>
<dbReference type="EMBL" id="MU864938">
    <property type="protein sequence ID" value="KAK4465580.1"/>
    <property type="molecule type" value="Genomic_DNA"/>
</dbReference>
<dbReference type="GO" id="GO:0005524">
    <property type="term" value="F:ATP binding"/>
    <property type="evidence" value="ECO:0007669"/>
    <property type="project" value="UniProtKB-KW"/>
</dbReference>
<dbReference type="GO" id="GO:0046933">
    <property type="term" value="F:proton-transporting ATP synthase activity, rotational mechanism"/>
    <property type="evidence" value="ECO:0007669"/>
    <property type="project" value="InterPro"/>
</dbReference>
<dbReference type="PIRSF" id="PIRSF039088">
    <property type="entry name" value="F_ATPase_subunit_alpha"/>
    <property type="match status" value="1"/>
</dbReference>
<keyword evidence="8" id="KW-0472">Membrane</keyword>
<evidence type="ECO:0000259" key="13">
    <source>
        <dbReference type="Pfam" id="PF00006"/>
    </source>
</evidence>
<dbReference type="InterPro" id="IPR038376">
    <property type="entry name" value="ATP_synth_asu_C_sf"/>
</dbReference>
<evidence type="ECO:0000256" key="3">
    <source>
        <dbReference type="ARBA" id="ARBA00022448"/>
    </source>
</evidence>
<evidence type="ECO:0000256" key="9">
    <source>
        <dbReference type="ARBA" id="ARBA00023196"/>
    </source>
</evidence>
<feature type="domain" description="ATPase F1/V1/A1 complex alpha/beta subunit N-terminal" evidence="15">
    <location>
        <begin position="66"/>
        <end position="132"/>
    </location>
</feature>
<protein>
    <recommendedName>
        <fullName evidence="12">ATP synthase subunit alpha</fullName>
    </recommendedName>
</protein>
<dbReference type="Gene3D" id="2.40.30.20">
    <property type="match status" value="1"/>
</dbReference>
<evidence type="ECO:0000256" key="6">
    <source>
        <dbReference type="ARBA" id="ARBA00022840"/>
    </source>
</evidence>
<dbReference type="SUPFAM" id="SSF50615">
    <property type="entry name" value="N-terminal domain of alpha and beta subunits of F1 ATP synthase"/>
    <property type="match status" value="1"/>
</dbReference>
<dbReference type="SUPFAM" id="SSF47917">
    <property type="entry name" value="C-terminal domain of alpha and beta subunits of F1 ATP synthase"/>
    <property type="match status" value="1"/>
</dbReference>
<evidence type="ECO:0000313" key="16">
    <source>
        <dbReference type="EMBL" id="KAK4465580.1"/>
    </source>
</evidence>
<dbReference type="InterPro" id="IPR020003">
    <property type="entry name" value="ATPase_a/bsu_AS"/>
</dbReference>
<keyword evidence="7 11" id="KW-0406">Ion transport</keyword>
<dbReference type="GO" id="GO:0043531">
    <property type="term" value="F:ADP binding"/>
    <property type="evidence" value="ECO:0007669"/>
    <property type="project" value="TreeGrafter"/>
</dbReference>
<organism evidence="16 17">
    <name type="scientific">Cladorrhinum samala</name>
    <dbReference type="NCBI Taxonomy" id="585594"/>
    <lineage>
        <taxon>Eukaryota</taxon>
        <taxon>Fungi</taxon>
        <taxon>Dikarya</taxon>
        <taxon>Ascomycota</taxon>
        <taxon>Pezizomycotina</taxon>
        <taxon>Sordariomycetes</taxon>
        <taxon>Sordariomycetidae</taxon>
        <taxon>Sordariales</taxon>
        <taxon>Podosporaceae</taxon>
        <taxon>Cladorrhinum</taxon>
    </lineage>
</organism>
<dbReference type="NCBIfam" id="TIGR00962">
    <property type="entry name" value="atpA"/>
    <property type="match status" value="1"/>
</dbReference>
<evidence type="ECO:0000256" key="1">
    <source>
        <dbReference type="ARBA" id="ARBA00004273"/>
    </source>
</evidence>
<accession>A0AAV9HX84</accession>
<dbReference type="InterPro" id="IPR036121">
    <property type="entry name" value="ATPase_F1/V1/A1_a/bsu_N_sf"/>
</dbReference>
<dbReference type="Gene3D" id="1.20.150.20">
    <property type="entry name" value="ATP synthase alpha/beta chain, C-terminal domain"/>
    <property type="match status" value="1"/>
</dbReference>
<keyword evidence="10 12" id="KW-0066">ATP synthesis</keyword>
<dbReference type="PROSITE" id="PS00152">
    <property type="entry name" value="ATPASE_ALPHA_BETA"/>
    <property type="match status" value="1"/>
</dbReference>